<dbReference type="RefSeq" id="WP_205255856.1">
    <property type="nucleotide sequence ID" value="NZ_BAAAPV010000002.1"/>
</dbReference>
<dbReference type="Proteomes" id="UP000663801">
    <property type="component" value="Unassembled WGS sequence"/>
</dbReference>
<dbReference type="SUPFAM" id="SSF46785">
    <property type="entry name" value="Winged helix' DNA-binding domain"/>
    <property type="match status" value="1"/>
</dbReference>
<dbReference type="InterPro" id="IPR036390">
    <property type="entry name" value="WH_DNA-bd_sf"/>
</dbReference>
<dbReference type="CDD" id="cd00090">
    <property type="entry name" value="HTH_ARSR"/>
    <property type="match status" value="1"/>
</dbReference>
<evidence type="ECO:0000256" key="3">
    <source>
        <dbReference type="ARBA" id="ARBA00023163"/>
    </source>
</evidence>
<sequence length="151" mass="15979">MDSVDRTLITALRTDGRASYAELARMVGLSSSAVHERVAKLESSGVITGFRATVDPETIGLGVTALVGIEPGESGSDEVIAAALHAMPEVESCYGVAGDEAFVIQVRVPTVGLLYECLGRLRSIEGVARTRTTVVLATRFEHRPARLADPV</sequence>
<evidence type="ECO:0000259" key="4">
    <source>
        <dbReference type="PROSITE" id="PS50956"/>
    </source>
</evidence>
<dbReference type="InterPro" id="IPR019888">
    <property type="entry name" value="Tscrpt_reg_AsnC-like"/>
</dbReference>
<name>A0A938YMG4_9ACTN</name>
<dbReference type="EMBL" id="JAERWL010000005">
    <property type="protein sequence ID" value="MBM9475763.1"/>
    <property type="molecule type" value="Genomic_DNA"/>
</dbReference>
<dbReference type="PRINTS" id="PR00033">
    <property type="entry name" value="HTHASNC"/>
</dbReference>
<dbReference type="InterPro" id="IPR000485">
    <property type="entry name" value="AsnC-type_HTH_dom"/>
</dbReference>
<dbReference type="GO" id="GO:0043565">
    <property type="term" value="F:sequence-specific DNA binding"/>
    <property type="evidence" value="ECO:0007669"/>
    <property type="project" value="InterPro"/>
</dbReference>
<dbReference type="AlphaFoldDB" id="A0A938YMG4"/>
<feature type="domain" description="HTH asnC-type" evidence="4">
    <location>
        <begin position="1"/>
        <end position="62"/>
    </location>
</feature>
<keyword evidence="3" id="KW-0804">Transcription</keyword>
<dbReference type="PANTHER" id="PTHR30154">
    <property type="entry name" value="LEUCINE-RESPONSIVE REGULATORY PROTEIN"/>
    <property type="match status" value="1"/>
</dbReference>
<dbReference type="InterPro" id="IPR011991">
    <property type="entry name" value="ArsR-like_HTH"/>
</dbReference>
<protein>
    <submittedName>
        <fullName evidence="5">Lrp/AsnC family transcriptional regulator</fullName>
    </submittedName>
</protein>
<keyword evidence="2" id="KW-0238">DNA-binding</keyword>
<reference evidence="5" key="1">
    <citation type="submission" date="2021-01" db="EMBL/GenBank/DDBJ databases">
        <title>KCTC 19127 draft genome.</title>
        <authorList>
            <person name="An D."/>
        </authorList>
    </citation>
    <scope>NUCLEOTIDE SEQUENCE</scope>
    <source>
        <strain evidence="5">KCTC 19127</strain>
    </source>
</reference>
<dbReference type="Pfam" id="PF13404">
    <property type="entry name" value="HTH_AsnC-type"/>
    <property type="match status" value="1"/>
</dbReference>
<gene>
    <name evidence="5" type="ORF">JL107_04820</name>
</gene>
<comment type="caution">
    <text evidence="5">The sequence shown here is derived from an EMBL/GenBank/DDBJ whole genome shotgun (WGS) entry which is preliminary data.</text>
</comment>
<evidence type="ECO:0000313" key="6">
    <source>
        <dbReference type="Proteomes" id="UP000663801"/>
    </source>
</evidence>
<keyword evidence="6" id="KW-1185">Reference proteome</keyword>
<dbReference type="PROSITE" id="PS00519">
    <property type="entry name" value="HTH_ASNC_1"/>
    <property type="match status" value="1"/>
</dbReference>
<dbReference type="GO" id="GO:0005829">
    <property type="term" value="C:cytosol"/>
    <property type="evidence" value="ECO:0007669"/>
    <property type="project" value="TreeGrafter"/>
</dbReference>
<evidence type="ECO:0000256" key="2">
    <source>
        <dbReference type="ARBA" id="ARBA00023125"/>
    </source>
</evidence>
<evidence type="ECO:0000256" key="1">
    <source>
        <dbReference type="ARBA" id="ARBA00023015"/>
    </source>
</evidence>
<dbReference type="GO" id="GO:0043200">
    <property type="term" value="P:response to amino acid"/>
    <property type="evidence" value="ECO:0007669"/>
    <property type="project" value="TreeGrafter"/>
</dbReference>
<dbReference type="InterPro" id="IPR019885">
    <property type="entry name" value="Tscrpt_reg_HTH_AsnC-type_CS"/>
</dbReference>
<organism evidence="5 6">
    <name type="scientific">Nakamurella flavida</name>
    <dbReference type="NCBI Taxonomy" id="363630"/>
    <lineage>
        <taxon>Bacteria</taxon>
        <taxon>Bacillati</taxon>
        <taxon>Actinomycetota</taxon>
        <taxon>Actinomycetes</taxon>
        <taxon>Nakamurellales</taxon>
        <taxon>Nakamurellaceae</taxon>
        <taxon>Nakamurella</taxon>
    </lineage>
</organism>
<dbReference type="SMART" id="SM00344">
    <property type="entry name" value="HTH_ASNC"/>
    <property type="match status" value="1"/>
</dbReference>
<dbReference type="Gene3D" id="1.10.10.10">
    <property type="entry name" value="Winged helix-like DNA-binding domain superfamily/Winged helix DNA-binding domain"/>
    <property type="match status" value="1"/>
</dbReference>
<evidence type="ECO:0000313" key="5">
    <source>
        <dbReference type="EMBL" id="MBM9475763.1"/>
    </source>
</evidence>
<dbReference type="InterPro" id="IPR011008">
    <property type="entry name" value="Dimeric_a/b-barrel"/>
</dbReference>
<dbReference type="SUPFAM" id="SSF54909">
    <property type="entry name" value="Dimeric alpha+beta barrel"/>
    <property type="match status" value="1"/>
</dbReference>
<dbReference type="PANTHER" id="PTHR30154:SF53">
    <property type="entry name" value="HTH-TYPE TRANSCRIPTIONAL REGULATOR LRPC"/>
    <property type="match status" value="1"/>
</dbReference>
<dbReference type="PROSITE" id="PS50956">
    <property type="entry name" value="HTH_ASNC_2"/>
    <property type="match status" value="1"/>
</dbReference>
<keyword evidence="1" id="KW-0805">Transcription regulation</keyword>
<dbReference type="InterPro" id="IPR036388">
    <property type="entry name" value="WH-like_DNA-bd_sf"/>
</dbReference>
<accession>A0A938YMG4</accession>
<dbReference type="Gene3D" id="3.30.70.920">
    <property type="match status" value="1"/>
</dbReference>
<proteinExistence type="predicted"/>
<dbReference type="Pfam" id="PF01037">
    <property type="entry name" value="AsnC_trans_reg"/>
    <property type="match status" value="1"/>
</dbReference>
<dbReference type="InterPro" id="IPR019887">
    <property type="entry name" value="Tscrpt_reg_AsnC/Lrp_C"/>
</dbReference>